<sequence>MSSSPHGPGVVGGAGVTPPPEPAGRPPAQAVLVVDLGTTTSSSVLLAGGERRLVKDPSTGRDWWPTSVFDEGGRLLVGSAAEDRKGDNPRAYLTEFKPRLGSDSPVLLDGRPYPVVELAAAVLRELRSAARQLGFDPGRLLITVPVSADEKQRAATIDAGRLAGFTDVEVLAEPVAAAHSQAVGSRWADGDVVLVYDLGGGTFDAALVRMTDAVQPEVLAQGGLAENHGAREVDAALVQDFRPQAEAWLAGHRSRADEQDLLEQAMAQAAVTLKHRLSAAEDARAYVSLGLPHMSADRDRLRQITAPLLRGTVNCCLALVDQAHLTLDDITGVLLIGGGSRMPVVAPYLAHHLGRPLHPAADAVLAVVEGASRWAADMAARCTPSDAPPDLVRPLRWTLPRGDRAVLGRWLVEPGDAYSAGSTLARVRLVDGALHDLSAREPGRVVQRHLDKDQQFFTGDWILTSLRPPIPAEVRGSPRMVRSWAARVTALACSPNGRRLAVAEQESTDRCTVRVVDADSAREICQRPERGRVRALAWTRDSAHLAFGLSSQEQSVHLLDPENPAITVWTSRLPGAAQALEFLPGGQYLAIACGQGSLRLVDAGTGRTHTATEIPTWSAALSVHPDGRTLAVGGDDNESGSGVTHVIDLDDEQRSRTLTHTAPVRAVRFSPDGRSLAVVGGEAGGRGYLDVYDTSAWSVILASTHRPSMRAVDLSPDGALVAAAGSDASVQVWSVRDQRPRAHATAAGDPTAIAITSDGHRLVVGAQEGVRIWALTHEGEA</sequence>
<keyword evidence="2" id="KW-0547">Nucleotide-binding</keyword>
<dbReference type="PANTHER" id="PTHR19879:SF9">
    <property type="entry name" value="TRANSCRIPTION INITIATION FACTOR TFIID SUBUNIT 5"/>
    <property type="match status" value="1"/>
</dbReference>
<dbReference type="AlphaFoldDB" id="A0A5J6HAC7"/>
<proteinExistence type="inferred from homology"/>
<dbReference type="Gene3D" id="3.90.640.10">
    <property type="entry name" value="Actin, Chain A, domain 4"/>
    <property type="match status" value="1"/>
</dbReference>
<feature type="repeat" description="WD" evidence="6">
    <location>
        <begin position="702"/>
        <end position="743"/>
    </location>
</feature>
<accession>A0A5J6HAC7</accession>
<evidence type="ECO:0000256" key="5">
    <source>
        <dbReference type="ARBA" id="ARBA00023186"/>
    </source>
</evidence>
<evidence type="ECO:0000256" key="4">
    <source>
        <dbReference type="ARBA" id="ARBA00023016"/>
    </source>
</evidence>
<dbReference type="Proteomes" id="UP000326553">
    <property type="component" value="Chromosome"/>
</dbReference>
<dbReference type="Pfam" id="PF00012">
    <property type="entry name" value="HSP70"/>
    <property type="match status" value="1"/>
</dbReference>
<dbReference type="FunFam" id="3.30.420.40:FF:000028">
    <property type="entry name" value="heat shock 70 kDa protein-like"/>
    <property type="match status" value="1"/>
</dbReference>
<dbReference type="SUPFAM" id="SSF82171">
    <property type="entry name" value="DPP6 N-terminal domain-like"/>
    <property type="match status" value="1"/>
</dbReference>
<dbReference type="KEGG" id="salw:CP975_02755"/>
<dbReference type="InterPro" id="IPR001680">
    <property type="entry name" value="WD40_rpt"/>
</dbReference>
<protein>
    <submittedName>
        <fullName evidence="8">Uncharacterized protein</fullName>
    </submittedName>
</protein>
<evidence type="ECO:0000256" key="3">
    <source>
        <dbReference type="ARBA" id="ARBA00022840"/>
    </source>
</evidence>
<dbReference type="InterPro" id="IPR015943">
    <property type="entry name" value="WD40/YVTN_repeat-like_dom_sf"/>
</dbReference>
<dbReference type="InterPro" id="IPR043129">
    <property type="entry name" value="ATPase_NBD"/>
</dbReference>
<dbReference type="InterPro" id="IPR013126">
    <property type="entry name" value="Hsp_70_fam"/>
</dbReference>
<keyword evidence="6" id="KW-0853">WD repeat</keyword>
<dbReference type="Gene3D" id="2.130.10.10">
    <property type="entry name" value="YVTN repeat-like/Quinoprotein amine dehydrogenase"/>
    <property type="match status" value="2"/>
</dbReference>
<keyword evidence="4" id="KW-0346">Stress response</keyword>
<dbReference type="EMBL" id="CP023695">
    <property type="protein sequence ID" value="QEV16568.1"/>
    <property type="molecule type" value="Genomic_DNA"/>
</dbReference>
<organism evidence="8 9">
    <name type="scientific">Streptomyces alboniger</name>
    <dbReference type="NCBI Taxonomy" id="132473"/>
    <lineage>
        <taxon>Bacteria</taxon>
        <taxon>Bacillati</taxon>
        <taxon>Actinomycetota</taxon>
        <taxon>Actinomycetes</taxon>
        <taxon>Kitasatosporales</taxon>
        <taxon>Streptomycetaceae</taxon>
        <taxon>Streptomyces</taxon>
        <taxon>Streptomyces aurantiacus group</taxon>
    </lineage>
</organism>
<dbReference type="SMART" id="SM00320">
    <property type="entry name" value="WD40"/>
    <property type="match status" value="6"/>
</dbReference>
<dbReference type="InterPro" id="IPR018181">
    <property type="entry name" value="Heat_shock_70_CS"/>
</dbReference>
<dbReference type="PROSITE" id="PS50294">
    <property type="entry name" value="WD_REPEATS_REGION"/>
    <property type="match status" value="1"/>
</dbReference>
<dbReference type="PROSITE" id="PS00297">
    <property type="entry name" value="HSP70_1"/>
    <property type="match status" value="1"/>
</dbReference>
<comment type="similarity">
    <text evidence="1">Belongs to the heat shock protein 70 family.</text>
</comment>
<name>A0A5J6HAC7_STRAD</name>
<evidence type="ECO:0000313" key="9">
    <source>
        <dbReference type="Proteomes" id="UP000326553"/>
    </source>
</evidence>
<evidence type="ECO:0000256" key="1">
    <source>
        <dbReference type="ARBA" id="ARBA00007381"/>
    </source>
</evidence>
<feature type="region of interest" description="Disordered" evidence="7">
    <location>
        <begin position="1"/>
        <end position="27"/>
    </location>
</feature>
<evidence type="ECO:0000256" key="6">
    <source>
        <dbReference type="PROSITE-ProRule" id="PRU00221"/>
    </source>
</evidence>
<gene>
    <name evidence="8" type="ORF">CP975_02755</name>
</gene>
<keyword evidence="3" id="KW-0067">ATP-binding</keyword>
<keyword evidence="5" id="KW-0143">Chaperone</keyword>
<dbReference type="Pfam" id="PF00400">
    <property type="entry name" value="WD40"/>
    <property type="match status" value="2"/>
</dbReference>
<dbReference type="PANTHER" id="PTHR19879">
    <property type="entry name" value="TRANSCRIPTION INITIATION FACTOR TFIID"/>
    <property type="match status" value="1"/>
</dbReference>
<keyword evidence="9" id="KW-1185">Reference proteome</keyword>
<evidence type="ECO:0000256" key="2">
    <source>
        <dbReference type="ARBA" id="ARBA00022741"/>
    </source>
</evidence>
<reference evidence="8 9" key="1">
    <citation type="submission" date="2017-09" db="EMBL/GenBank/DDBJ databases">
        <authorList>
            <person name="Lee N."/>
            <person name="Cho B.-K."/>
        </authorList>
    </citation>
    <scope>NUCLEOTIDE SEQUENCE [LARGE SCALE GENOMIC DNA]</scope>
    <source>
        <strain evidence="8 9">ATCC 12461</strain>
    </source>
</reference>
<dbReference type="SUPFAM" id="SSF53067">
    <property type="entry name" value="Actin-like ATPase domain"/>
    <property type="match status" value="2"/>
</dbReference>
<evidence type="ECO:0000256" key="7">
    <source>
        <dbReference type="SAM" id="MobiDB-lite"/>
    </source>
</evidence>
<dbReference type="GO" id="GO:0005524">
    <property type="term" value="F:ATP binding"/>
    <property type="evidence" value="ECO:0007669"/>
    <property type="project" value="UniProtKB-KW"/>
</dbReference>
<dbReference type="PRINTS" id="PR00301">
    <property type="entry name" value="HEATSHOCK70"/>
</dbReference>
<dbReference type="GO" id="GO:0140662">
    <property type="term" value="F:ATP-dependent protein folding chaperone"/>
    <property type="evidence" value="ECO:0007669"/>
    <property type="project" value="InterPro"/>
</dbReference>
<dbReference type="PROSITE" id="PS50082">
    <property type="entry name" value="WD_REPEATS_2"/>
    <property type="match status" value="1"/>
</dbReference>
<evidence type="ECO:0000313" key="8">
    <source>
        <dbReference type="EMBL" id="QEV16568.1"/>
    </source>
</evidence>
<dbReference type="Gene3D" id="3.30.420.40">
    <property type="match status" value="2"/>
</dbReference>